<reference evidence="2 3" key="1">
    <citation type="submission" date="2023-05" db="EMBL/GenBank/DDBJ databases">
        <title>B98-5 Cell Line De Novo Hybrid Assembly: An Optical Mapping Approach.</title>
        <authorList>
            <person name="Kananen K."/>
            <person name="Auerbach J.A."/>
            <person name="Kautto E."/>
            <person name="Blachly J.S."/>
        </authorList>
    </citation>
    <scope>NUCLEOTIDE SEQUENCE [LARGE SCALE GENOMIC DNA]</scope>
    <source>
        <strain evidence="2">B95-8</strain>
        <tissue evidence="2">Cell line</tissue>
    </source>
</reference>
<evidence type="ECO:0000313" key="3">
    <source>
        <dbReference type="Proteomes" id="UP001266305"/>
    </source>
</evidence>
<protein>
    <submittedName>
        <fullName evidence="2">Uncharacterized protein</fullName>
    </submittedName>
</protein>
<comment type="caution">
    <text evidence="2">The sequence shown here is derived from an EMBL/GenBank/DDBJ whole genome shotgun (WGS) entry which is preliminary data.</text>
</comment>
<keyword evidence="3" id="KW-1185">Reference proteome</keyword>
<feature type="region of interest" description="Disordered" evidence="1">
    <location>
        <begin position="63"/>
        <end position="125"/>
    </location>
</feature>
<evidence type="ECO:0000313" key="2">
    <source>
        <dbReference type="EMBL" id="KAK2090794.1"/>
    </source>
</evidence>
<organism evidence="2 3">
    <name type="scientific">Saguinus oedipus</name>
    <name type="common">Cotton-top tamarin</name>
    <name type="synonym">Oedipomidas oedipus</name>
    <dbReference type="NCBI Taxonomy" id="9490"/>
    <lineage>
        <taxon>Eukaryota</taxon>
        <taxon>Metazoa</taxon>
        <taxon>Chordata</taxon>
        <taxon>Craniata</taxon>
        <taxon>Vertebrata</taxon>
        <taxon>Euteleostomi</taxon>
        <taxon>Mammalia</taxon>
        <taxon>Eutheria</taxon>
        <taxon>Euarchontoglires</taxon>
        <taxon>Primates</taxon>
        <taxon>Haplorrhini</taxon>
        <taxon>Platyrrhini</taxon>
        <taxon>Cebidae</taxon>
        <taxon>Callitrichinae</taxon>
        <taxon>Saguinus</taxon>
    </lineage>
</organism>
<name>A0ABQ9U164_SAGOE</name>
<dbReference type="Proteomes" id="UP001266305">
    <property type="component" value="Unassembled WGS sequence"/>
</dbReference>
<sequence>MSTTGRGVTFTINCSGFGRHGADPIALNSVFERRAFRPVTNVSIPTRVNISFTMSAILDVVSADPSSPPECPQQRSSDTESASRPGPPRVGRSSKTFSKLGDQPWERVLVTSKARKDGSSIYPGE</sequence>
<feature type="compositionally biased region" description="Polar residues" evidence="1">
    <location>
        <begin position="73"/>
        <end position="82"/>
    </location>
</feature>
<proteinExistence type="predicted"/>
<gene>
    <name evidence="2" type="ORF">P7K49_030078</name>
</gene>
<accession>A0ABQ9U164</accession>
<evidence type="ECO:0000256" key="1">
    <source>
        <dbReference type="SAM" id="MobiDB-lite"/>
    </source>
</evidence>
<dbReference type="EMBL" id="JASSZA010000016">
    <property type="protein sequence ID" value="KAK2090794.1"/>
    <property type="molecule type" value="Genomic_DNA"/>
</dbReference>